<keyword evidence="2" id="KW-1185">Reference proteome</keyword>
<sequence length="52" mass="5474">GLSSIDYAQSRDVPAVLIDIIANVLIVSQIEVPVAELGSWLSVNSSLFGVAF</sequence>
<dbReference type="Proteomes" id="UP000823775">
    <property type="component" value="Unassembled WGS sequence"/>
</dbReference>
<protein>
    <submittedName>
        <fullName evidence="1">Uncharacterized protein</fullName>
    </submittedName>
</protein>
<comment type="caution">
    <text evidence="1">The sequence shown here is derived from an EMBL/GenBank/DDBJ whole genome shotgun (WGS) entry which is preliminary data.</text>
</comment>
<accession>A0ABS8SPV8</accession>
<organism evidence="1 2">
    <name type="scientific">Datura stramonium</name>
    <name type="common">Jimsonweed</name>
    <name type="synonym">Common thornapple</name>
    <dbReference type="NCBI Taxonomy" id="4076"/>
    <lineage>
        <taxon>Eukaryota</taxon>
        <taxon>Viridiplantae</taxon>
        <taxon>Streptophyta</taxon>
        <taxon>Embryophyta</taxon>
        <taxon>Tracheophyta</taxon>
        <taxon>Spermatophyta</taxon>
        <taxon>Magnoliopsida</taxon>
        <taxon>eudicotyledons</taxon>
        <taxon>Gunneridae</taxon>
        <taxon>Pentapetalae</taxon>
        <taxon>asterids</taxon>
        <taxon>lamiids</taxon>
        <taxon>Solanales</taxon>
        <taxon>Solanaceae</taxon>
        <taxon>Solanoideae</taxon>
        <taxon>Datureae</taxon>
        <taxon>Datura</taxon>
    </lineage>
</organism>
<name>A0ABS8SPV8_DATST</name>
<proteinExistence type="predicted"/>
<evidence type="ECO:0000313" key="1">
    <source>
        <dbReference type="EMBL" id="MCD7461036.1"/>
    </source>
</evidence>
<dbReference type="EMBL" id="JACEIK010000694">
    <property type="protein sequence ID" value="MCD7461036.1"/>
    <property type="molecule type" value="Genomic_DNA"/>
</dbReference>
<evidence type="ECO:0000313" key="2">
    <source>
        <dbReference type="Proteomes" id="UP000823775"/>
    </source>
</evidence>
<reference evidence="1 2" key="1">
    <citation type="journal article" date="2021" name="BMC Genomics">
        <title>Datura genome reveals duplications of psychoactive alkaloid biosynthetic genes and high mutation rate following tissue culture.</title>
        <authorList>
            <person name="Rajewski A."/>
            <person name="Carter-House D."/>
            <person name="Stajich J."/>
            <person name="Litt A."/>
        </authorList>
    </citation>
    <scope>NUCLEOTIDE SEQUENCE [LARGE SCALE GENOMIC DNA]</scope>
    <source>
        <strain evidence="1">AR-01</strain>
    </source>
</reference>
<feature type="non-terminal residue" evidence="1">
    <location>
        <position position="1"/>
    </location>
</feature>
<gene>
    <name evidence="1" type="ORF">HAX54_045035</name>
</gene>